<evidence type="ECO:0000256" key="1">
    <source>
        <dbReference type="SAM" id="SignalP"/>
    </source>
</evidence>
<evidence type="ECO:0000313" key="2">
    <source>
        <dbReference type="EMBL" id="AWM38011.1"/>
    </source>
</evidence>
<organism evidence="2 3">
    <name type="scientific">Gemmata obscuriglobus</name>
    <dbReference type="NCBI Taxonomy" id="114"/>
    <lineage>
        <taxon>Bacteria</taxon>
        <taxon>Pseudomonadati</taxon>
        <taxon>Planctomycetota</taxon>
        <taxon>Planctomycetia</taxon>
        <taxon>Gemmatales</taxon>
        <taxon>Gemmataceae</taxon>
        <taxon>Gemmata</taxon>
    </lineage>
</organism>
<reference evidence="2 3" key="1">
    <citation type="submission" date="2018-01" db="EMBL/GenBank/DDBJ databases">
        <title>G. obscuriglobus.</title>
        <authorList>
            <person name="Franke J."/>
            <person name="Blomberg W."/>
            <person name="Selmecki A."/>
        </authorList>
    </citation>
    <scope>NUCLEOTIDE SEQUENCE [LARGE SCALE GENOMIC DNA]</scope>
    <source>
        <strain evidence="2 3">DSM 5831</strain>
    </source>
</reference>
<feature type="chain" id="PRO_5016258256" description="N-formylglutamate amidohydrolase" evidence="1">
    <location>
        <begin position="24"/>
        <end position="283"/>
    </location>
</feature>
<dbReference type="OrthoDB" id="8333609at2"/>
<dbReference type="Proteomes" id="UP000245802">
    <property type="component" value="Chromosome"/>
</dbReference>
<keyword evidence="3" id="KW-1185">Reference proteome</keyword>
<proteinExistence type="predicted"/>
<accession>A0A2Z3GZA6</accession>
<dbReference type="SUPFAM" id="SSF53187">
    <property type="entry name" value="Zn-dependent exopeptidases"/>
    <property type="match status" value="1"/>
</dbReference>
<evidence type="ECO:0008006" key="4">
    <source>
        <dbReference type="Google" id="ProtNLM"/>
    </source>
</evidence>
<dbReference type="EMBL" id="CP025958">
    <property type="protein sequence ID" value="AWM38011.1"/>
    <property type="molecule type" value="Genomic_DNA"/>
</dbReference>
<dbReference type="RefSeq" id="WP_010049096.1">
    <property type="nucleotide sequence ID" value="NZ_CP025958.1"/>
</dbReference>
<sequence>MLPLRRFALITVALALAAVVALADAPVAPTPHAIGKPPTSPLVAVEPGDSPVILSAPHGGTKDVPGVSPRKGDGLPVGGSGFFAGRDGGTEELAHATAAAIAKKTGKKPYLVVAQFHRKFIDANRPPEIAYEDAKAKPTYDAYRGTLASYCREVKKRYGRGLLLDIHGQGRMKDTVIRGTKDGKTVALLVQRYGEKAHTGPNSFFGLLAAGGYKVYPEKLADKEYATLSGGDIVQTYGSGDYGIDAIQLEFGGDFRDAASRTATADKVAAAVAKFTELYLSDK</sequence>
<evidence type="ECO:0000313" key="3">
    <source>
        <dbReference type="Proteomes" id="UP000245802"/>
    </source>
</evidence>
<gene>
    <name evidence="2" type="ORF">C1280_14095</name>
</gene>
<keyword evidence="1" id="KW-0732">Signal</keyword>
<feature type="signal peptide" evidence="1">
    <location>
        <begin position="1"/>
        <end position="23"/>
    </location>
</feature>
<dbReference type="KEGG" id="gog:C1280_14095"/>
<dbReference type="AlphaFoldDB" id="A0A2Z3GZA6"/>
<protein>
    <recommendedName>
        <fullName evidence="4">N-formylglutamate amidohydrolase</fullName>
    </recommendedName>
</protein>
<name>A0A2Z3GZA6_9BACT</name>
<dbReference type="Gene3D" id="3.40.630.40">
    <property type="entry name" value="Zn-dependent exopeptidases"/>
    <property type="match status" value="1"/>
</dbReference>